<evidence type="ECO:0000313" key="3">
    <source>
        <dbReference type="Proteomes" id="UP000006377"/>
    </source>
</evidence>
<dbReference type="EMBL" id="CP000774">
    <property type="protein sequence ID" value="ABS62630.1"/>
    <property type="molecule type" value="Genomic_DNA"/>
</dbReference>
<keyword evidence="1" id="KW-0472">Membrane</keyword>
<feature type="transmembrane region" description="Helical" evidence="1">
    <location>
        <begin position="55"/>
        <end position="73"/>
    </location>
</feature>
<evidence type="ECO:0000256" key="1">
    <source>
        <dbReference type="SAM" id="Phobius"/>
    </source>
</evidence>
<proteinExistence type="predicted"/>
<reference evidence="2 3" key="1">
    <citation type="journal article" date="2011" name="Stand. Genomic Sci.">
        <title>Complete genome sequence of Parvibaculum lavamentivorans type strain (DS-1(T)).</title>
        <authorList>
            <person name="Schleheck D."/>
            <person name="Weiss M."/>
            <person name="Pitluck S."/>
            <person name="Bruce D."/>
            <person name="Land M.L."/>
            <person name="Han S."/>
            <person name="Saunders E."/>
            <person name="Tapia R."/>
            <person name="Detter C."/>
            <person name="Brettin T."/>
            <person name="Han J."/>
            <person name="Woyke T."/>
            <person name="Goodwin L."/>
            <person name="Pennacchio L."/>
            <person name="Nolan M."/>
            <person name="Cook A.M."/>
            <person name="Kjelleberg S."/>
            <person name="Thomas T."/>
        </authorList>
    </citation>
    <scope>NUCLEOTIDE SEQUENCE [LARGE SCALE GENOMIC DNA]</scope>
    <source>
        <strain evidence="3">DS-1 / DSM 13023 / NCIMB 13966</strain>
    </source>
</reference>
<dbReference type="RefSeq" id="WP_012109886.1">
    <property type="nucleotide sequence ID" value="NC_009719.1"/>
</dbReference>
<dbReference type="OrthoDB" id="7356530at2"/>
<keyword evidence="1" id="KW-1133">Transmembrane helix</keyword>
<gene>
    <name evidence="2" type="ordered locus">Plav_1007</name>
</gene>
<organism evidence="2 3">
    <name type="scientific">Parvibaculum lavamentivorans (strain DS-1 / DSM 13023 / NCIMB 13966)</name>
    <dbReference type="NCBI Taxonomy" id="402881"/>
    <lineage>
        <taxon>Bacteria</taxon>
        <taxon>Pseudomonadati</taxon>
        <taxon>Pseudomonadota</taxon>
        <taxon>Alphaproteobacteria</taxon>
        <taxon>Hyphomicrobiales</taxon>
        <taxon>Parvibaculaceae</taxon>
        <taxon>Parvibaculum</taxon>
    </lineage>
</organism>
<keyword evidence="1" id="KW-0812">Transmembrane</keyword>
<evidence type="ECO:0000313" key="2">
    <source>
        <dbReference type="EMBL" id="ABS62630.1"/>
    </source>
</evidence>
<dbReference type="Proteomes" id="UP000006377">
    <property type="component" value="Chromosome"/>
</dbReference>
<dbReference type="AlphaFoldDB" id="A7HRU7"/>
<dbReference type="eggNOG" id="ENOG50317EK">
    <property type="taxonomic scope" value="Bacteria"/>
</dbReference>
<protein>
    <recommendedName>
        <fullName evidence="4">Copper resistance protein D domain-containing protein</fullName>
    </recommendedName>
</protein>
<accession>A7HRU7</accession>
<dbReference type="HOGENOM" id="CLU_1685241_0_0_5"/>
<dbReference type="KEGG" id="pla:Plav_1007"/>
<feature type="transmembrane region" description="Helical" evidence="1">
    <location>
        <begin position="12"/>
        <end position="34"/>
    </location>
</feature>
<dbReference type="STRING" id="402881.Plav_1007"/>
<sequence>MDDIAIARALHVLALVHWIGGVTLVTLVILPAVARFSEPQRRAALFEEIEGRFAFQAKIAVTLAGLSGFYMTWRLEAWDRFGDPAFWWMHAMLLVWALFTFVLFVAEPLFLHDWFRRRAARDAESTFALVLRFHRVLLTLSLLTIAGAVLGGHGSFLF</sequence>
<evidence type="ECO:0008006" key="4">
    <source>
        <dbReference type="Google" id="ProtNLM"/>
    </source>
</evidence>
<feature type="transmembrane region" description="Helical" evidence="1">
    <location>
        <begin position="85"/>
        <end position="106"/>
    </location>
</feature>
<keyword evidence="3" id="KW-1185">Reference proteome</keyword>
<name>A7HRU7_PARL1</name>
<feature type="transmembrane region" description="Helical" evidence="1">
    <location>
        <begin position="127"/>
        <end position="150"/>
    </location>
</feature>